<reference evidence="2" key="2">
    <citation type="submission" date="2016-06" db="EMBL/GenBank/DDBJ databases">
        <title>The genome of a short-lived fish provides insights into sex chromosome evolution and the genetic control of aging.</title>
        <authorList>
            <person name="Reichwald K."/>
            <person name="Felder M."/>
            <person name="Petzold A."/>
            <person name="Koch P."/>
            <person name="Groth M."/>
            <person name="Platzer M."/>
        </authorList>
    </citation>
    <scope>NUCLEOTIDE SEQUENCE</scope>
    <source>
        <tissue evidence="2">Brain</tissue>
    </source>
</reference>
<dbReference type="EMBL" id="HAEJ01002134">
    <property type="protein sequence ID" value="SBS42591.1"/>
    <property type="molecule type" value="Transcribed_RNA"/>
</dbReference>
<name>A0A1A8U4S8_NOTFU</name>
<feature type="transmembrane region" description="Helical" evidence="1">
    <location>
        <begin position="12"/>
        <end position="34"/>
    </location>
</feature>
<feature type="non-terminal residue" evidence="2">
    <location>
        <position position="1"/>
    </location>
</feature>
<sequence>KKKKKKKQGADSSFIALPPVLFLPLYFVFLAPVMSEVTFNKPELMRIPGQHTADALSQDVIFFSRMDSTRGAGPPCARLRRCLSSLPSRPGRVS</sequence>
<accession>A0A1A8U4S8</accession>
<reference evidence="2" key="1">
    <citation type="submission" date="2016-05" db="EMBL/GenBank/DDBJ databases">
        <authorList>
            <person name="Lavstsen T."/>
            <person name="Jespersen J.S."/>
        </authorList>
    </citation>
    <scope>NUCLEOTIDE SEQUENCE</scope>
    <source>
        <tissue evidence="2">Brain</tissue>
    </source>
</reference>
<organism evidence="2">
    <name type="scientific">Nothobranchius furzeri</name>
    <name type="common">Turquoise killifish</name>
    <dbReference type="NCBI Taxonomy" id="105023"/>
    <lineage>
        <taxon>Eukaryota</taxon>
        <taxon>Metazoa</taxon>
        <taxon>Chordata</taxon>
        <taxon>Craniata</taxon>
        <taxon>Vertebrata</taxon>
        <taxon>Euteleostomi</taxon>
        <taxon>Actinopterygii</taxon>
        <taxon>Neopterygii</taxon>
        <taxon>Teleostei</taxon>
        <taxon>Neoteleostei</taxon>
        <taxon>Acanthomorphata</taxon>
        <taxon>Ovalentaria</taxon>
        <taxon>Atherinomorphae</taxon>
        <taxon>Cyprinodontiformes</taxon>
        <taxon>Nothobranchiidae</taxon>
        <taxon>Nothobranchius</taxon>
    </lineage>
</organism>
<keyword evidence="1" id="KW-0472">Membrane</keyword>
<protein>
    <submittedName>
        <fullName evidence="2">Synaptotagmin VII</fullName>
    </submittedName>
</protein>
<evidence type="ECO:0000313" key="2">
    <source>
        <dbReference type="EMBL" id="SBS42591.1"/>
    </source>
</evidence>
<keyword evidence="1" id="KW-0812">Transmembrane</keyword>
<dbReference type="AlphaFoldDB" id="A0A1A8U4S8"/>
<keyword evidence="1" id="KW-1133">Transmembrane helix</keyword>
<evidence type="ECO:0000256" key="1">
    <source>
        <dbReference type="SAM" id="Phobius"/>
    </source>
</evidence>
<feature type="non-terminal residue" evidence="2">
    <location>
        <position position="94"/>
    </location>
</feature>
<gene>
    <name evidence="2" type="primary">SYT7</name>
</gene>
<proteinExistence type="predicted"/>